<dbReference type="EMBL" id="CP090036">
    <property type="protein sequence ID" value="UPK99039.1"/>
    <property type="molecule type" value="Genomic_DNA"/>
</dbReference>
<organism evidence="1 2">
    <name type="scientific">Fusarium solani subsp. cucurbitae</name>
    <name type="common">Neocosmosporum cucurbitae</name>
    <dbReference type="NCBI Taxonomy" id="2747967"/>
    <lineage>
        <taxon>Eukaryota</taxon>
        <taxon>Fungi</taxon>
        <taxon>Dikarya</taxon>
        <taxon>Ascomycota</taxon>
        <taxon>Pezizomycotina</taxon>
        <taxon>Sordariomycetes</taxon>
        <taxon>Hypocreomycetidae</taxon>
        <taxon>Hypocreales</taxon>
        <taxon>Nectriaceae</taxon>
        <taxon>Fusarium</taxon>
        <taxon>Fusarium solani species complex</taxon>
    </lineage>
</organism>
<dbReference type="Proteomes" id="UP000830768">
    <property type="component" value="Chromosome 8"/>
</dbReference>
<evidence type="ECO:0000313" key="2">
    <source>
        <dbReference type="Proteomes" id="UP000830768"/>
    </source>
</evidence>
<name>A0ACD3ZCH9_FUSSC</name>
<keyword evidence="2" id="KW-1185">Reference proteome</keyword>
<protein>
    <submittedName>
        <fullName evidence="1">Uncharacterized protein</fullName>
    </submittedName>
</protein>
<proteinExistence type="predicted"/>
<gene>
    <name evidence="1" type="ORF">LCI18_009974</name>
</gene>
<reference evidence="1" key="1">
    <citation type="submission" date="2021-11" db="EMBL/GenBank/DDBJ databases">
        <title>Fusarium solani-melongenae Genome sequencing and assembly.</title>
        <authorList>
            <person name="Xie S."/>
            <person name="Huang L."/>
            <person name="Zhang X."/>
        </authorList>
    </citation>
    <scope>NUCLEOTIDE SEQUENCE</scope>
    <source>
        <strain evidence="1">CRI 24-3</strain>
    </source>
</reference>
<accession>A0ACD3ZCH9</accession>
<sequence>MEESTPPPETAAGPGDKNDSEENEQAELYHTTTSSEFLQWRKQVQAKLSILEQNMDPLVARHQYNLENSRIYSIPEEILVMAMRFLSDEDAAALFCLPFQKNPFSRYDRCMKCELCKRESGEHFGIPRHCFEVKARDRSDGPPVELDEAASRLRRDLLCVNCQRGYTNRKKHGLSVACKFSTYEGDNQWLHCSGCKVDHLSTVFLTEEAKKPCNERLCIGRQGYVRLCEHEVITWADIEARVNQALREYIGSLDITINFRRCQNQDPELGRKLNREVCDHHNILMSISYASEVFELSVTLGLCWRVEFEYATTQTTGDSEPLSAEELKIMAQALRLGGAASIISAEGPSHLPEMDCFSASWDCDRFRLWPRILEEHPTPQTSIRLLPEDRRVSKHTGTDVPCTGLHTATTMSSSSSTGLTITAPGGLPIVPEDGLIFTYSRFFLANDEKTDVYDNDGVTLTPSHSWYHAMDRNSYSWEGGYGALESCQNQSCRNYYNLTAVSKHFQPSISRDCECEQESTDGEDQEEGYDTE</sequence>
<evidence type="ECO:0000313" key="1">
    <source>
        <dbReference type="EMBL" id="UPK99039.1"/>
    </source>
</evidence>